<dbReference type="InterPro" id="IPR000873">
    <property type="entry name" value="AMP-dep_synth/lig_dom"/>
</dbReference>
<dbReference type="InterPro" id="IPR042099">
    <property type="entry name" value="ANL_N_sf"/>
</dbReference>
<feature type="domain" description="AMP-dependent synthetase/ligase" evidence="1">
    <location>
        <begin position="10"/>
        <end position="289"/>
    </location>
</feature>
<dbReference type="PROSITE" id="PS00455">
    <property type="entry name" value="AMP_BINDING"/>
    <property type="match status" value="1"/>
</dbReference>
<dbReference type="PANTHER" id="PTHR43767">
    <property type="entry name" value="LONG-CHAIN-FATTY-ACID--COA LIGASE"/>
    <property type="match status" value="1"/>
</dbReference>
<dbReference type="PANTHER" id="PTHR43767:SF1">
    <property type="entry name" value="NONRIBOSOMAL PEPTIDE SYNTHASE PES1 (EUROFUNG)-RELATED"/>
    <property type="match status" value="1"/>
</dbReference>
<dbReference type="Gene3D" id="3.30.300.30">
    <property type="match status" value="1"/>
</dbReference>
<dbReference type="RefSeq" id="WP_201850365.1">
    <property type="nucleotide sequence ID" value="NZ_JABBYC010000053.1"/>
</dbReference>
<proteinExistence type="predicted"/>
<feature type="domain" description="AMP-binding enzyme C-terminal" evidence="2">
    <location>
        <begin position="366"/>
        <end position="433"/>
    </location>
</feature>
<dbReference type="GO" id="GO:0016874">
    <property type="term" value="F:ligase activity"/>
    <property type="evidence" value="ECO:0007669"/>
    <property type="project" value="UniProtKB-KW"/>
</dbReference>
<dbReference type="Proteomes" id="UP000675409">
    <property type="component" value="Unassembled WGS sequence"/>
</dbReference>
<reference evidence="3 4" key="1">
    <citation type="journal article" date="2021" name="Arch. Microbiol.">
        <title>Myceligenerans indicum sp. nov., an actinobacterium isolated from mangrove sediment of Sundarbans, India.</title>
        <authorList>
            <person name="Asha K."/>
            <person name="Bhadury P."/>
        </authorList>
    </citation>
    <scope>NUCLEOTIDE SEQUENCE [LARGE SCALE GENOMIC DNA]</scope>
    <source>
        <strain evidence="3 4">I2</strain>
    </source>
</reference>
<dbReference type="InterPro" id="IPR020845">
    <property type="entry name" value="AMP-binding_CS"/>
</dbReference>
<dbReference type="Gene3D" id="3.40.50.12780">
    <property type="entry name" value="N-terminal domain of ligase-like"/>
    <property type="match status" value="1"/>
</dbReference>
<name>A0ABS1LQ01_9MICO</name>
<dbReference type="CDD" id="cd04433">
    <property type="entry name" value="AFD_class_I"/>
    <property type="match status" value="1"/>
</dbReference>
<keyword evidence="3" id="KW-0436">Ligase</keyword>
<evidence type="ECO:0000313" key="3">
    <source>
        <dbReference type="EMBL" id="MBL0888366.1"/>
    </source>
</evidence>
<dbReference type="InterPro" id="IPR045851">
    <property type="entry name" value="AMP-bd_C_sf"/>
</dbReference>
<comment type="caution">
    <text evidence="3">The sequence shown here is derived from an EMBL/GenBank/DDBJ whole genome shotgun (WGS) entry which is preliminary data.</text>
</comment>
<evidence type="ECO:0000259" key="2">
    <source>
        <dbReference type="Pfam" id="PF13193"/>
    </source>
</evidence>
<accession>A0ABS1LQ01</accession>
<dbReference type="SUPFAM" id="SSF56801">
    <property type="entry name" value="Acetyl-CoA synthetase-like"/>
    <property type="match status" value="1"/>
</dbReference>
<dbReference type="EMBL" id="JABBYC010000053">
    <property type="protein sequence ID" value="MBL0888366.1"/>
    <property type="molecule type" value="Genomic_DNA"/>
</dbReference>
<evidence type="ECO:0000259" key="1">
    <source>
        <dbReference type="Pfam" id="PF00501"/>
    </source>
</evidence>
<sequence length="447" mass="48857">MIEQYIQRMGTWPSEDAVIDAGGSTSYLSLLSDISRLGEAFRAAGIPAGAVVAVEAQHSAQAGAALLALADLGAVCVPMTRLPEEKRKEFLDVGEVEWLIEVSPDPSADPAIQQTGVHASHALYASLREQGSPGLVLFSSGTTGRSKASVLDFTRLLARYQDDRPAQRILSFLNLDHIGGINTLLHTLGQGGTVVTVEERTPDAVLAAIARHRVNVLPTTPTFLTMLLISGALERHDVSSLTHITYGTEPMPEQTLRRLAQELPSVRLKQTYGLSELGILGTKSRENNSLWVKLGGEGFDYKIIDDVLWIRSRMAMLGYLNAEAPFDDEGYFNTQDVVRVDGEWLQILGRRSEIINVAGEKVYPNEVESVLLEMENVLDVTVSGIPSPVTGQVVQAALHLVGDEGPRELRKRVEAHCRDRMEPYKIPAKLVVTSGAHHSDRFKKVRA</sequence>
<dbReference type="Pfam" id="PF00501">
    <property type="entry name" value="AMP-binding"/>
    <property type="match status" value="1"/>
</dbReference>
<dbReference type="InterPro" id="IPR025110">
    <property type="entry name" value="AMP-bd_C"/>
</dbReference>
<dbReference type="Pfam" id="PF13193">
    <property type="entry name" value="AMP-binding_C"/>
    <property type="match status" value="1"/>
</dbReference>
<organism evidence="3 4">
    <name type="scientific">Myceligenerans indicum</name>
    <dbReference type="NCBI Taxonomy" id="2593663"/>
    <lineage>
        <taxon>Bacteria</taxon>
        <taxon>Bacillati</taxon>
        <taxon>Actinomycetota</taxon>
        <taxon>Actinomycetes</taxon>
        <taxon>Micrococcales</taxon>
        <taxon>Promicromonosporaceae</taxon>
        <taxon>Myceligenerans</taxon>
    </lineage>
</organism>
<protein>
    <submittedName>
        <fullName evidence="3">Long-chain fatty acid--CoA ligase</fullName>
    </submittedName>
</protein>
<dbReference type="InterPro" id="IPR050237">
    <property type="entry name" value="ATP-dep_AMP-bd_enzyme"/>
</dbReference>
<evidence type="ECO:0000313" key="4">
    <source>
        <dbReference type="Proteomes" id="UP000675409"/>
    </source>
</evidence>
<gene>
    <name evidence="3" type="ORF">HGK34_19105</name>
</gene>
<keyword evidence="4" id="KW-1185">Reference proteome</keyword>